<evidence type="ECO:0000313" key="4">
    <source>
        <dbReference type="EMBL" id="TWT76029.1"/>
    </source>
</evidence>
<comment type="similarity">
    <text evidence="1 2">Belongs to the anti-sigma-factor antagonist family.</text>
</comment>
<organism evidence="4 5">
    <name type="scientific">Posidoniimonas polymericola</name>
    <dbReference type="NCBI Taxonomy" id="2528002"/>
    <lineage>
        <taxon>Bacteria</taxon>
        <taxon>Pseudomonadati</taxon>
        <taxon>Planctomycetota</taxon>
        <taxon>Planctomycetia</taxon>
        <taxon>Pirellulales</taxon>
        <taxon>Lacipirellulaceae</taxon>
        <taxon>Posidoniimonas</taxon>
    </lineage>
</organism>
<protein>
    <recommendedName>
        <fullName evidence="2">Anti-sigma factor antagonist</fullName>
    </recommendedName>
</protein>
<dbReference type="PROSITE" id="PS50801">
    <property type="entry name" value="STAS"/>
    <property type="match status" value="1"/>
</dbReference>
<name>A0A5C5YMH0_9BACT</name>
<dbReference type="AlphaFoldDB" id="A0A5C5YMH0"/>
<gene>
    <name evidence="4" type="primary">btrV</name>
    <name evidence="4" type="ORF">Pla123a_28150</name>
</gene>
<dbReference type="GO" id="GO:0043856">
    <property type="term" value="F:anti-sigma factor antagonist activity"/>
    <property type="evidence" value="ECO:0007669"/>
    <property type="project" value="InterPro"/>
</dbReference>
<keyword evidence="5" id="KW-1185">Reference proteome</keyword>
<dbReference type="RefSeq" id="WP_146587933.1">
    <property type="nucleotide sequence ID" value="NZ_SJPO01000006.1"/>
</dbReference>
<comment type="caution">
    <text evidence="4">The sequence shown here is derived from an EMBL/GenBank/DDBJ whole genome shotgun (WGS) entry which is preliminary data.</text>
</comment>
<dbReference type="SUPFAM" id="SSF52091">
    <property type="entry name" value="SpoIIaa-like"/>
    <property type="match status" value="1"/>
</dbReference>
<evidence type="ECO:0000256" key="2">
    <source>
        <dbReference type="RuleBase" id="RU003749"/>
    </source>
</evidence>
<dbReference type="CDD" id="cd07043">
    <property type="entry name" value="STAS_anti-anti-sigma_factors"/>
    <property type="match status" value="1"/>
</dbReference>
<dbReference type="PANTHER" id="PTHR33495">
    <property type="entry name" value="ANTI-SIGMA FACTOR ANTAGONIST TM_1081-RELATED-RELATED"/>
    <property type="match status" value="1"/>
</dbReference>
<reference evidence="4 5" key="1">
    <citation type="submission" date="2019-02" db="EMBL/GenBank/DDBJ databases">
        <title>Deep-cultivation of Planctomycetes and their phenomic and genomic characterization uncovers novel biology.</title>
        <authorList>
            <person name="Wiegand S."/>
            <person name="Jogler M."/>
            <person name="Boedeker C."/>
            <person name="Pinto D."/>
            <person name="Vollmers J."/>
            <person name="Rivas-Marin E."/>
            <person name="Kohn T."/>
            <person name="Peeters S.H."/>
            <person name="Heuer A."/>
            <person name="Rast P."/>
            <person name="Oberbeckmann S."/>
            <person name="Bunk B."/>
            <person name="Jeske O."/>
            <person name="Meyerdierks A."/>
            <person name="Storesund J.E."/>
            <person name="Kallscheuer N."/>
            <person name="Luecker S."/>
            <person name="Lage O.M."/>
            <person name="Pohl T."/>
            <person name="Merkel B.J."/>
            <person name="Hornburger P."/>
            <person name="Mueller R.-W."/>
            <person name="Bruemmer F."/>
            <person name="Labrenz M."/>
            <person name="Spormann A.M."/>
            <person name="Op Den Camp H."/>
            <person name="Overmann J."/>
            <person name="Amann R."/>
            <person name="Jetten M.S.M."/>
            <person name="Mascher T."/>
            <person name="Medema M.H."/>
            <person name="Devos D.P."/>
            <person name="Kaster A.-K."/>
            <person name="Ovreas L."/>
            <person name="Rohde M."/>
            <person name="Galperin M.Y."/>
            <person name="Jogler C."/>
        </authorList>
    </citation>
    <scope>NUCLEOTIDE SEQUENCE [LARGE SCALE GENOMIC DNA]</scope>
    <source>
        <strain evidence="4 5">Pla123a</strain>
    </source>
</reference>
<dbReference type="Pfam" id="PF01740">
    <property type="entry name" value="STAS"/>
    <property type="match status" value="1"/>
</dbReference>
<evidence type="ECO:0000256" key="1">
    <source>
        <dbReference type="ARBA" id="ARBA00009013"/>
    </source>
</evidence>
<dbReference type="EMBL" id="SJPO01000006">
    <property type="protein sequence ID" value="TWT76029.1"/>
    <property type="molecule type" value="Genomic_DNA"/>
</dbReference>
<proteinExistence type="inferred from homology"/>
<dbReference type="Proteomes" id="UP000318478">
    <property type="component" value="Unassembled WGS sequence"/>
</dbReference>
<evidence type="ECO:0000259" key="3">
    <source>
        <dbReference type="PROSITE" id="PS50801"/>
    </source>
</evidence>
<sequence>MAIATQSRDGILIIQVKDPRLVDEVVLEQLEKDVLGAIDQSEAERVIIDFTPVQFMSSSMLGKLVKIHKKCKEYKAKLKLSGVTPDIREVFKITRLDKLFDFEKDLESARKAYLKRGLFG</sequence>
<dbReference type="OrthoDB" id="287590at2"/>
<dbReference type="InterPro" id="IPR003658">
    <property type="entry name" value="Anti-sigma_ant"/>
</dbReference>
<evidence type="ECO:0000313" key="5">
    <source>
        <dbReference type="Proteomes" id="UP000318478"/>
    </source>
</evidence>
<dbReference type="NCBIfam" id="TIGR00377">
    <property type="entry name" value="ant_ant_sig"/>
    <property type="match status" value="1"/>
</dbReference>
<dbReference type="InterPro" id="IPR002645">
    <property type="entry name" value="STAS_dom"/>
</dbReference>
<dbReference type="InterPro" id="IPR036513">
    <property type="entry name" value="STAS_dom_sf"/>
</dbReference>
<dbReference type="PANTHER" id="PTHR33495:SF2">
    <property type="entry name" value="ANTI-SIGMA FACTOR ANTAGONIST TM_1081-RELATED"/>
    <property type="match status" value="1"/>
</dbReference>
<feature type="domain" description="STAS" evidence="3">
    <location>
        <begin position="28"/>
        <end position="113"/>
    </location>
</feature>
<accession>A0A5C5YMH0</accession>
<dbReference type="Gene3D" id="3.30.750.24">
    <property type="entry name" value="STAS domain"/>
    <property type="match status" value="1"/>
</dbReference>